<dbReference type="GO" id="GO:0031419">
    <property type="term" value="F:cobalamin binding"/>
    <property type="evidence" value="ECO:0007669"/>
    <property type="project" value="InterPro"/>
</dbReference>
<organism evidence="9 10">
    <name type="scientific">Sporobacter termitidis DSM 10068</name>
    <dbReference type="NCBI Taxonomy" id="1123282"/>
    <lineage>
        <taxon>Bacteria</taxon>
        <taxon>Bacillati</taxon>
        <taxon>Bacillota</taxon>
        <taxon>Clostridia</taxon>
        <taxon>Eubacteriales</taxon>
        <taxon>Oscillospiraceae</taxon>
        <taxon>Sporobacter</taxon>
    </lineage>
</organism>
<comment type="cofactor">
    <cofactor evidence="1">
        <name>[4Fe-4S] cluster</name>
        <dbReference type="ChEBI" id="CHEBI:49883"/>
    </cofactor>
</comment>
<dbReference type="GO" id="GO:0003824">
    <property type="term" value="F:catalytic activity"/>
    <property type="evidence" value="ECO:0007669"/>
    <property type="project" value="InterPro"/>
</dbReference>
<dbReference type="GO" id="GO:0005829">
    <property type="term" value="C:cytosol"/>
    <property type="evidence" value="ECO:0007669"/>
    <property type="project" value="TreeGrafter"/>
</dbReference>
<dbReference type="PROSITE" id="PS51918">
    <property type="entry name" value="RADICAL_SAM"/>
    <property type="match status" value="1"/>
</dbReference>
<dbReference type="Gene3D" id="3.80.30.20">
    <property type="entry name" value="tm_1862 like domain"/>
    <property type="match status" value="1"/>
</dbReference>
<dbReference type="Gene3D" id="3.40.50.280">
    <property type="entry name" value="Cobalamin-binding domain"/>
    <property type="match status" value="1"/>
</dbReference>
<dbReference type="Pfam" id="PF04055">
    <property type="entry name" value="Radical_SAM"/>
    <property type="match status" value="1"/>
</dbReference>
<feature type="domain" description="B12-binding" evidence="7">
    <location>
        <begin position="1"/>
        <end position="137"/>
    </location>
</feature>
<evidence type="ECO:0000256" key="5">
    <source>
        <dbReference type="ARBA" id="ARBA00023014"/>
    </source>
</evidence>
<dbReference type="SFLD" id="SFLDG01123">
    <property type="entry name" value="methyltransferase_(Class_B)"/>
    <property type="match status" value="1"/>
</dbReference>
<dbReference type="InterPro" id="IPR036724">
    <property type="entry name" value="Cobalamin-bd_sf"/>
</dbReference>
<keyword evidence="10" id="KW-1185">Reference proteome</keyword>
<dbReference type="STRING" id="1123282.SAMN02745823_02410"/>
<evidence type="ECO:0000313" key="9">
    <source>
        <dbReference type="EMBL" id="SHI10082.1"/>
    </source>
</evidence>
<dbReference type="CDD" id="cd02068">
    <property type="entry name" value="radical_SAM_B12_BD"/>
    <property type="match status" value="1"/>
</dbReference>
<dbReference type="RefSeq" id="WP_073079290.1">
    <property type="nucleotide sequence ID" value="NZ_FQXV01000008.1"/>
</dbReference>
<gene>
    <name evidence="9" type="ORF">SAMN02745823_02410</name>
</gene>
<keyword evidence="2" id="KW-0949">S-adenosyl-L-methionine</keyword>
<proteinExistence type="predicted"/>
<evidence type="ECO:0000256" key="6">
    <source>
        <dbReference type="SAM" id="SignalP"/>
    </source>
</evidence>
<dbReference type="SFLD" id="SFLDG01082">
    <property type="entry name" value="B12-binding_domain_containing"/>
    <property type="match status" value="1"/>
</dbReference>
<dbReference type="InterPro" id="IPR006638">
    <property type="entry name" value="Elp3/MiaA/NifB-like_rSAM"/>
</dbReference>
<dbReference type="PANTHER" id="PTHR43409:SF16">
    <property type="entry name" value="SLR0320 PROTEIN"/>
    <property type="match status" value="1"/>
</dbReference>
<evidence type="ECO:0000259" key="8">
    <source>
        <dbReference type="PROSITE" id="PS51918"/>
    </source>
</evidence>
<evidence type="ECO:0000313" key="10">
    <source>
        <dbReference type="Proteomes" id="UP000183995"/>
    </source>
</evidence>
<keyword evidence="5" id="KW-0411">Iron-sulfur</keyword>
<protein>
    <submittedName>
        <fullName evidence="9">Radical SAM superfamily enzyme YgiQ, UPF0313 family</fullName>
    </submittedName>
</protein>
<keyword evidence="3" id="KW-0479">Metal-binding</keyword>
<evidence type="ECO:0000256" key="1">
    <source>
        <dbReference type="ARBA" id="ARBA00001966"/>
    </source>
</evidence>
<evidence type="ECO:0000256" key="4">
    <source>
        <dbReference type="ARBA" id="ARBA00023004"/>
    </source>
</evidence>
<name>A0A1M5YDQ2_9FIRM</name>
<evidence type="ECO:0000256" key="2">
    <source>
        <dbReference type="ARBA" id="ARBA00022691"/>
    </source>
</evidence>
<keyword evidence="6" id="KW-0732">Signal</keyword>
<accession>A0A1M5YDQ2</accession>
<evidence type="ECO:0000259" key="7">
    <source>
        <dbReference type="PROSITE" id="PS51332"/>
    </source>
</evidence>
<dbReference type="EMBL" id="FQXV01000008">
    <property type="protein sequence ID" value="SHI10082.1"/>
    <property type="molecule type" value="Genomic_DNA"/>
</dbReference>
<dbReference type="InterPro" id="IPR034466">
    <property type="entry name" value="Methyltransferase_Class_B"/>
</dbReference>
<feature type="domain" description="Radical SAM core" evidence="8">
    <location>
        <begin position="173"/>
        <end position="407"/>
    </location>
</feature>
<reference evidence="9 10" key="1">
    <citation type="submission" date="2016-11" db="EMBL/GenBank/DDBJ databases">
        <authorList>
            <person name="Jaros S."/>
            <person name="Januszkiewicz K."/>
            <person name="Wedrychowicz H."/>
        </authorList>
    </citation>
    <scope>NUCLEOTIDE SEQUENCE [LARGE SCALE GENOMIC DNA]</scope>
    <source>
        <strain evidence="9 10">DSM 10068</strain>
    </source>
</reference>
<feature type="signal peptide" evidence="6">
    <location>
        <begin position="1"/>
        <end position="18"/>
    </location>
</feature>
<dbReference type="OrthoDB" id="9801424at2"/>
<evidence type="ECO:0000256" key="3">
    <source>
        <dbReference type="ARBA" id="ARBA00022723"/>
    </source>
</evidence>
<sequence>MRAVICALNSKFVHSSLAAWYLLAGVETYGAGGVTAEVLEGTVNEDFHAVAARIIDKKPDAIGFGCYIWNIGFVKKLLPAIKKALPGAAVILGGPEVSYNAGEVLNSAPLVDFIISGEGEEPLARLLNALAEGAPVDGIPGVCFRRGGEIVAAPPHCPAGEPPNPYGKAYLAALNGRLAYLETSRGCPFSCAFCLSGREGKVRYFGLDRAKRDILLLGASGTRTVKFVDRTFNADRARAREIFGFIIGNYGAAIPPGVCFHFEIAGDLLDGETLTLLETAPKGAIQFEIGLQSFNGKTLAAINRKTDTARLKENIGRLVSFGSIHVHIDLIAGLPREAMRSFAGSFDAAYALRPHMLQLGFLKLLHGADMRARPDAYPCRYDPAPPYEVLETPWLTAPELKRLHGAEDALERLYNSGRFRRTLCYVLERTGMTPFALFMSAGDFLAEREVCRLPLDDFTALALEFFGALEGVERAALRDALVCDRLATNSTGRLPRVLQSQSGRIKPVMTAVNAANPLKKGVKRGFALLQGENAAVYADYTDKDPVTGEYALHKVLLPGKGTAGD</sequence>
<feature type="chain" id="PRO_5038448973" evidence="6">
    <location>
        <begin position="19"/>
        <end position="565"/>
    </location>
</feature>
<dbReference type="SMART" id="SM00729">
    <property type="entry name" value="Elp3"/>
    <property type="match status" value="1"/>
</dbReference>
<dbReference type="Pfam" id="PF02310">
    <property type="entry name" value="B12-binding"/>
    <property type="match status" value="1"/>
</dbReference>
<dbReference type="Pfam" id="PF13311">
    <property type="entry name" value="DUF4080"/>
    <property type="match status" value="1"/>
</dbReference>
<dbReference type="InterPro" id="IPR006158">
    <property type="entry name" value="Cobalamin-bd"/>
</dbReference>
<dbReference type="InterPro" id="IPR007197">
    <property type="entry name" value="rSAM"/>
</dbReference>
<dbReference type="Proteomes" id="UP000183995">
    <property type="component" value="Unassembled WGS sequence"/>
</dbReference>
<dbReference type="PANTHER" id="PTHR43409">
    <property type="entry name" value="ANAEROBIC MAGNESIUM-PROTOPORPHYRIN IX MONOMETHYL ESTER CYCLASE-RELATED"/>
    <property type="match status" value="1"/>
</dbReference>
<dbReference type="SUPFAM" id="SSF52242">
    <property type="entry name" value="Cobalamin (vitamin B12)-binding domain"/>
    <property type="match status" value="1"/>
</dbReference>
<dbReference type="PROSITE" id="PS51332">
    <property type="entry name" value="B12_BINDING"/>
    <property type="match status" value="1"/>
</dbReference>
<dbReference type="GO" id="GO:0046872">
    <property type="term" value="F:metal ion binding"/>
    <property type="evidence" value="ECO:0007669"/>
    <property type="project" value="UniProtKB-KW"/>
</dbReference>
<dbReference type="InterPro" id="IPR058240">
    <property type="entry name" value="rSAM_sf"/>
</dbReference>
<dbReference type="GO" id="GO:0051539">
    <property type="term" value="F:4 iron, 4 sulfur cluster binding"/>
    <property type="evidence" value="ECO:0007669"/>
    <property type="project" value="UniProtKB-KW"/>
</dbReference>
<dbReference type="SUPFAM" id="SSF102114">
    <property type="entry name" value="Radical SAM enzymes"/>
    <property type="match status" value="1"/>
</dbReference>
<dbReference type="InterPro" id="IPR051198">
    <property type="entry name" value="BchE-like"/>
</dbReference>
<keyword evidence="4" id="KW-0408">Iron</keyword>
<dbReference type="SFLD" id="SFLDS00029">
    <property type="entry name" value="Radical_SAM"/>
    <property type="match status" value="1"/>
</dbReference>
<dbReference type="InterPro" id="IPR023404">
    <property type="entry name" value="rSAM_horseshoe"/>
</dbReference>
<dbReference type="InterPro" id="IPR025288">
    <property type="entry name" value="DUF4080"/>
</dbReference>
<dbReference type="AlphaFoldDB" id="A0A1M5YDQ2"/>